<dbReference type="STRING" id="4577.A0A1D6KQ53"/>
<accession>A0A1D6KQ53</accession>
<dbReference type="InterPro" id="IPR013520">
    <property type="entry name" value="Ribonucl_H"/>
</dbReference>
<keyword evidence="7" id="KW-0269">Exonuclease</keyword>
<evidence type="ECO:0000259" key="11">
    <source>
        <dbReference type="SMART" id="SM00479"/>
    </source>
</evidence>
<dbReference type="RefSeq" id="XP_008643823.1">
    <property type="nucleotide sequence ID" value="XM_008645601.4"/>
</dbReference>
<dbReference type="AlphaFoldDB" id="A0A1D6KQ53"/>
<dbReference type="GO" id="GO:0006364">
    <property type="term" value="P:rRNA processing"/>
    <property type="evidence" value="ECO:0007669"/>
    <property type="project" value="UniProtKB-KW"/>
</dbReference>
<evidence type="ECO:0000256" key="1">
    <source>
        <dbReference type="ARBA" id="ARBA00004123"/>
    </source>
</evidence>
<feature type="compositionally biased region" description="Basic residues" evidence="10">
    <location>
        <begin position="20"/>
        <end position="29"/>
    </location>
</feature>
<dbReference type="SMART" id="SM00479">
    <property type="entry name" value="EXOIII"/>
    <property type="match status" value="1"/>
</dbReference>
<evidence type="ECO:0000256" key="2">
    <source>
        <dbReference type="ARBA" id="ARBA00010489"/>
    </source>
</evidence>
<dbReference type="ExpressionAtlas" id="A0A1D6KQ53">
    <property type="expression patterns" value="baseline and differential"/>
</dbReference>
<evidence type="ECO:0000256" key="8">
    <source>
        <dbReference type="ARBA" id="ARBA00023242"/>
    </source>
</evidence>
<keyword evidence="6" id="KW-0378">Hydrolase</keyword>
<organism evidence="12">
    <name type="scientific">Zea mays</name>
    <name type="common">Maize</name>
    <dbReference type="NCBI Taxonomy" id="4577"/>
    <lineage>
        <taxon>Eukaryota</taxon>
        <taxon>Viridiplantae</taxon>
        <taxon>Streptophyta</taxon>
        <taxon>Embryophyta</taxon>
        <taxon>Tracheophyta</taxon>
        <taxon>Spermatophyta</taxon>
        <taxon>Magnoliopsida</taxon>
        <taxon>Liliopsida</taxon>
        <taxon>Poales</taxon>
        <taxon>Poaceae</taxon>
        <taxon>PACMAD clade</taxon>
        <taxon>Panicoideae</taxon>
        <taxon>Andropogonodae</taxon>
        <taxon>Andropogoneae</taxon>
        <taxon>Tripsacinae</taxon>
        <taxon>Zea</taxon>
    </lineage>
</organism>
<evidence type="ECO:0000256" key="7">
    <source>
        <dbReference type="ARBA" id="ARBA00022839"/>
    </source>
</evidence>
<sequence>MPGPTPSSTPPAAAANPSHNSRRKRKPRPKTAPPSALNPNWALLQSKLPHRPAATHLGKRKHDGATPAPAEPSPPPTAQEVRLEPTSDDTSLTKVVAIDCEMVGVGFDGGKSALGRVTLVNSFGNIVYDEYVRAVERIVDYRTWISGIRPKHMNKAKEFWAVQKEVAELIKGRILVGHALHNDLKVLLLSHPKKDIRDTSEYEVFRRERKRRSLKDLAAEVLGAKIQQNEHCPIEDARAAMLIYNKHKKAWEKNMKEQFRFKKKLKKRGKKKTTESNGNDPNVPTVLL</sequence>
<keyword evidence="12" id="KW-0808">Transferase</keyword>
<dbReference type="PANTHER" id="PTHR12801:SF45">
    <property type="entry name" value="RNA EXONUCLEASE 4"/>
    <property type="match status" value="1"/>
</dbReference>
<dbReference type="InterPro" id="IPR036397">
    <property type="entry name" value="RNaseH_sf"/>
</dbReference>
<dbReference type="Proteomes" id="UP000007305">
    <property type="component" value="Chromosome 1"/>
</dbReference>
<dbReference type="GO" id="GO:0016740">
    <property type="term" value="F:transferase activity"/>
    <property type="evidence" value="ECO:0007669"/>
    <property type="project" value="UniProtKB-KW"/>
</dbReference>
<dbReference type="GO" id="GO:0005634">
    <property type="term" value="C:nucleus"/>
    <property type="evidence" value="ECO:0000318"/>
    <property type="project" value="GO_Central"/>
</dbReference>
<keyword evidence="4" id="KW-0698">rRNA processing</keyword>
<accession>A0A317Y2Q1</accession>
<dbReference type="GO" id="GO:0004527">
    <property type="term" value="F:exonuclease activity"/>
    <property type="evidence" value="ECO:0000318"/>
    <property type="project" value="GO_Central"/>
</dbReference>
<keyword evidence="14" id="KW-1185">Reference proteome</keyword>
<evidence type="ECO:0000256" key="9">
    <source>
        <dbReference type="ARBA" id="ARBA00025599"/>
    </source>
</evidence>
<dbReference type="InterPro" id="IPR037431">
    <property type="entry name" value="REX4_DEDDh_dom"/>
</dbReference>
<dbReference type="PANTHER" id="PTHR12801">
    <property type="entry name" value="RNA EXONUCLEASE REXO1 / RECO3 FAMILY MEMBER-RELATED"/>
    <property type="match status" value="1"/>
</dbReference>
<reference evidence="12 14" key="1">
    <citation type="submission" date="2015-12" db="EMBL/GenBank/DDBJ databases">
        <title>Update maize B73 reference genome by single molecule sequencing technologies.</title>
        <authorList>
            <consortium name="Maize Genome Sequencing Project"/>
            <person name="Ware D."/>
        </authorList>
    </citation>
    <scope>NUCLEOTIDE SEQUENCE [LARGE SCALE GENOMIC DNA]</scope>
    <source>
        <strain evidence="14">cv. B73</strain>
        <tissue evidence="12">Seedling</tissue>
    </source>
</reference>
<evidence type="ECO:0000256" key="10">
    <source>
        <dbReference type="SAM" id="MobiDB-lite"/>
    </source>
</evidence>
<comment type="subcellular location">
    <subcellularLocation>
        <location evidence="1">Nucleus</location>
    </subcellularLocation>
</comment>
<feature type="region of interest" description="Disordered" evidence="10">
    <location>
        <begin position="1"/>
        <end position="88"/>
    </location>
</feature>
<dbReference type="SMR" id="A0A1D6KQ53"/>
<dbReference type="Pfam" id="PF00929">
    <property type="entry name" value="RNase_T"/>
    <property type="match status" value="1"/>
</dbReference>
<dbReference type="EnsemblPlants" id="Zm00001eb042610_T003">
    <property type="protein sequence ID" value="Zm00001eb042610_P003"/>
    <property type="gene ID" value="Zm00001eb042610"/>
</dbReference>
<dbReference type="OrthoDB" id="16516at2759"/>
<feature type="compositionally biased region" description="Low complexity" evidence="10">
    <location>
        <begin position="10"/>
        <end position="19"/>
    </location>
</feature>
<reference evidence="13" key="2">
    <citation type="submission" date="2019-07" db="EMBL/GenBank/DDBJ databases">
        <authorList>
            <person name="Seetharam A."/>
            <person name="Woodhouse M."/>
            <person name="Cannon E."/>
        </authorList>
    </citation>
    <scope>NUCLEOTIDE SEQUENCE [LARGE SCALE GENOMIC DNA]</scope>
    <source>
        <strain evidence="13">cv. B73</strain>
    </source>
</reference>
<evidence type="ECO:0000256" key="4">
    <source>
        <dbReference type="ARBA" id="ARBA00022552"/>
    </source>
</evidence>
<feature type="region of interest" description="Disordered" evidence="10">
    <location>
        <begin position="262"/>
        <end position="288"/>
    </location>
</feature>
<feature type="compositionally biased region" description="Basic residues" evidence="10">
    <location>
        <begin position="262"/>
        <end position="271"/>
    </location>
</feature>
<dbReference type="Gramene" id="Zm00001eb042610_T003">
    <property type="protein sequence ID" value="Zm00001eb042610_P003"/>
    <property type="gene ID" value="Zm00001eb042610"/>
</dbReference>
<dbReference type="GO" id="GO:0006396">
    <property type="term" value="P:RNA processing"/>
    <property type="evidence" value="ECO:0000318"/>
    <property type="project" value="GO_Central"/>
</dbReference>
<feature type="domain" description="Exonuclease" evidence="11">
    <location>
        <begin position="94"/>
        <end position="253"/>
    </location>
</feature>
<dbReference type="GO" id="GO:0003676">
    <property type="term" value="F:nucleic acid binding"/>
    <property type="evidence" value="ECO:0007669"/>
    <property type="project" value="InterPro"/>
</dbReference>
<reference evidence="13" key="3">
    <citation type="submission" date="2021-05" db="UniProtKB">
        <authorList>
            <consortium name="EnsemblPlants"/>
        </authorList>
    </citation>
    <scope>IDENTIFICATION</scope>
    <source>
        <strain evidence="13">cv. B73</strain>
    </source>
</reference>
<gene>
    <name evidence="13" type="primary">LOC100382188</name>
    <name evidence="12" type="ORF">ZEAMMB73_Zm00001d032338</name>
</gene>
<evidence type="ECO:0000256" key="3">
    <source>
        <dbReference type="ARBA" id="ARBA00016937"/>
    </source>
</evidence>
<dbReference type="FunFam" id="3.30.420.10:FF:000007">
    <property type="entry name" value="Interferon-stimulated exonuclease gene 20"/>
    <property type="match status" value="1"/>
</dbReference>
<protein>
    <recommendedName>
        <fullName evidence="3">RNA exonuclease 4</fullName>
    </recommendedName>
</protein>
<dbReference type="CDD" id="cd06144">
    <property type="entry name" value="REX4_like"/>
    <property type="match status" value="1"/>
</dbReference>
<evidence type="ECO:0000313" key="14">
    <source>
        <dbReference type="Proteomes" id="UP000007305"/>
    </source>
</evidence>
<dbReference type="GO" id="GO:0008408">
    <property type="term" value="F:3'-5' exonuclease activity"/>
    <property type="evidence" value="ECO:0007669"/>
    <property type="project" value="InterPro"/>
</dbReference>
<keyword evidence="8" id="KW-0539">Nucleus</keyword>
<dbReference type="SUPFAM" id="SSF53098">
    <property type="entry name" value="Ribonuclease H-like"/>
    <property type="match status" value="1"/>
</dbReference>
<dbReference type="IntAct" id="A0A1D6KQ53">
    <property type="interactions" value="1"/>
</dbReference>
<evidence type="ECO:0000313" key="12">
    <source>
        <dbReference type="EMBL" id="ONM04897.1"/>
    </source>
</evidence>
<dbReference type="OMA" id="ANSNWLA"/>
<name>A0A1D6KQ53_MAIZE</name>
<comment type="function">
    <text evidence="9">Exoribonuclease involved in ribosome biosynthesis. Involved in the processing of ITS1, the internal transcribed spacer localized between the 18S and 5.8S rRNAs.</text>
</comment>
<proteinExistence type="evidence at protein level"/>
<evidence type="ECO:0000256" key="5">
    <source>
        <dbReference type="ARBA" id="ARBA00022722"/>
    </source>
</evidence>
<evidence type="ECO:0000256" key="6">
    <source>
        <dbReference type="ARBA" id="ARBA00022801"/>
    </source>
</evidence>
<dbReference type="eggNOG" id="KOG2249">
    <property type="taxonomic scope" value="Eukaryota"/>
</dbReference>
<keyword evidence="15" id="KW-1267">Proteomics identification</keyword>
<dbReference type="Gene3D" id="3.30.420.10">
    <property type="entry name" value="Ribonuclease H-like superfamily/Ribonuclease H"/>
    <property type="match status" value="1"/>
</dbReference>
<evidence type="ECO:0007829" key="15">
    <source>
        <dbReference type="PeptideAtlas" id="A0A1D6KQ53"/>
    </source>
</evidence>
<dbReference type="InterPro" id="IPR012337">
    <property type="entry name" value="RNaseH-like_sf"/>
</dbReference>
<evidence type="ECO:0000313" key="13">
    <source>
        <dbReference type="EnsemblPlants" id="Zm00001eb042610_P003"/>
    </source>
</evidence>
<dbReference type="GeneID" id="100382188"/>
<dbReference type="EMBL" id="CM007647">
    <property type="protein sequence ID" value="ONM04897.1"/>
    <property type="molecule type" value="Genomic_DNA"/>
</dbReference>
<comment type="similarity">
    <text evidence="2">Belongs to the REXO4 family.</text>
</comment>
<dbReference type="InterPro" id="IPR047021">
    <property type="entry name" value="REXO1/3/4-like"/>
</dbReference>
<dbReference type="PaxDb" id="4577-GRMZM2G015925_P01"/>
<dbReference type="EMBL" id="CM007647">
    <property type="protein sequence ID" value="ONM04898.1"/>
    <property type="molecule type" value="Genomic_DNA"/>
</dbReference>
<keyword evidence="5" id="KW-0540">Nuclease</keyword>